<sequence length="580" mass="66490">MYKAFSLSNNKAMINFSSYYCDSYEKVLDSEGFEKVLSSYLSKSKNTNTKAYRFISGKLGSDDLSIINKEVISLFKLLSIMNLDEIIKINEKYSTFSSYKEELIDFVEDLYRYWRKIERYTLIFNNKVTEGLEKTRFIEANQDFSNLVLSLYRKVEENILQITPNVYRQLPAGGNAGLVLSNNDWKIPPLYEPLKNIPFIENILLDPPFIVYPKKNKREGTFKEVFENPIKDCKITTRHWFCFPAKVGDLLAYIYFHRDFMSHGISLCNLFEIAKKEEYQGKKPDIVYVFGARCNSNETKTVFYNDIENDIMLGLVSYSDEIDYFGYMKKMTLTLHNLIMLKRGYLPLHGAMANIILKNGKQANVIFIGDSGAGKSETLEAIRNLKANFVSELSIIFDDMGTIRLKNDDVLAYGTEIGAFVRLDDLDQGYAFKEIDRSIFMNPDKTNARLIIPVSSYKEIIKGHKVDLFLYANNYDKVDDGNSIELFNDVEKAIDVFKSGKRLAKGTTNEVGLVSSYFANPFGPLQWQDRSNELIEIYFKTLFDKGIKVGQIKTQLGIKGLEKEGPTLAAKALFELINSL</sequence>
<dbReference type="InterPro" id="IPR013035">
    <property type="entry name" value="PEP_carboxykinase_C"/>
</dbReference>
<dbReference type="GO" id="GO:0004611">
    <property type="term" value="F:phosphoenolpyruvate carboxykinase activity"/>
    <property type="evidence" value="ECO:0007669"/>
    <property type="project" value="InterPro"/>
</dbReference>
<protein>
    <submittedName>
        <fullName evidence="3">Phosphoenolpyruvate carboxykinase</fullName>
    </submittedName>
</protein>
<dbReference type="InterPro" id="IPR008210">
    <property type="entry name" value="PEP_carboxykinase_N"/>
</dbReference>
<dbReference type="AlphaFoldDB" id="A0A1M4UUH0"/>
<keyword evidence="2" id="KW-0456">Lyase</keyword>
<keyword evidence="1" id="KW-0547">Nucleotide-binding</keyword>
<gene>
    <name evidence="3" type="ORF">SAMN02746091_00736</name>
</gene>
<keyword evidence="3" id="KW-0670">Pyruvate</keyword>
<evidence type="ECO:0000313" key="3">
    <source>
        <dbReference type="EMBL" id="SHE60328.1"/>
    </source>
</evidence>
<dbReference type="GO" id="GO:0006094">
    <property type="term" value="P:gluconeogenesis"/>
    <property type="evidence" value="ECO:0007669"/>
    <property type="project" value="InterPro"/>
</dbReference>
<dbReference type="Gene3D" id="3.40.449.10">
    <property type="entry name" value="Phosphoenolpyruvate Carboxykinase, domain 1"/>
    <property type="match status" value="1"/>
</dbReference>
<proteinExistence type="predicted"/>
<evidence type="ECO:0000313" key="4">
    <source>
        <dbReference type="Proteomes" id="UP000184423"/>
    </source>
</evidence>
<dbReference type="EMBL" id="FQVG01000009">
    <property type="protein sequence ID" value="SHE60328.1"/>
    <property type="molecule type" value="Genomic_DNA"/>
</dbReference>
<dbReference type="SUPFAM" id="SSF53795">
    <property type="entry name" value="PEP carboxykinase-like"/>
    <property type="match status" value="1"/>
</dbReference>
<dbReference type="Proteomes" id="UP000184423">
    <property type="component" value="Unassembled WGS sequence"/>
</dbReference>
<evidence type="ECO:0000256" key="1">
    <source>
        <dbReference type="ARBA" id="ARBA00022741"/>
    </source>
</evidence>
<dbReference type="GO" id="GO:0017076">
    <property type="term" value="F:purine nucleotide binding"/>
    <property type="evidence" value="ECO:0007669"/>
    <property type="project" value="InterPro"/>
</dbReference>
<accession>A0A1M4UUH0</accession>
<keyword evidence="3" id="KW-0808">Transferase</keyword>
<keyword evidence="4" id="KW-1185">Reference proteome</keyword>
<dbReference type="Gene3D" id="3.90.228.20">
    <property type="match status" value="1"/>
</dbReference>
<organism evidence="3 4">
    <name type="scientific">Caloramator proteoclasticus DSM 10124</name>
    <dbReference type="NCBI Taxonomy" id="1121262"/>
    <lineage>
        <taxon>Bacteria</taxon>
        <taxon>Bacillati</taxon>
        <taxon>Bacillota</taxon>
        <taxon>Clostridia</taxon>
        <taxon>Eubacteriales</taxon>
        <taxon>Clostridiaceae</taxon>
        <taxon>Caloramator</taxon>
    </lineage>
</organism>
<name>A0A1M4UUH0_9CLOT</name>
<keyword evidence="3" id="KW-0418">Kinase</keyword>
<reference evidence="4" key="1">
    <citation type="submission" date="2016-11" db="EMBL/GenBank/DDBJ databases">
        <authorList>
            <person name="Varghese N."/>
            <person name="Submissions S."/>
        </authorList>
    </citation>
    <scope>NUCLEOTIDE SEQUENCE [LARGE SCALE GENOMIC DNA]</scope>
    <source>
        <strain evidence="4">DSM 10124</strain>
    </source>
</reference>
<evidence type="ECO:0000256" key="2">
    <source>
        <dbReference type="ARBA" id="ARBA00023239"/>
    </source>
</evidence>
<dbReference type="RefSeq" id="WP_073247967.1">
    <property type="nucleotide sequence ID" value="NZ_FQVG01000009.1"/>
</dbReference>
<dbReference type="GO" id="GO:0016301">
    <property type="term" value="F:kinase activity"/>
    <property type="evidence" value="ECO:0007669"/>
    <property type="project" value="UniProtKB-KW"/>
</dbReference>